<dbReference type="Proteomes" id="UP000623958">
    <property type="component" value="Unassembled WGS sequence"/>
</dbReference>
<accession>A0A919F8A6</accession>
<reference evidence="3" key="2">
    <citation type="submission" date="2020-09" db="EMBL/GenBank/DDBJ databases">
        <authorList>
            <person name="Sun Q."/>
            <person name="Ohkuma M."/>
        </authorList>
    </citation>
    <scope>NUCLEOTIDE SEQUENCE</scope>
    <source>
        <strain evidence="3">JCM 13306</strain>
    </source>
</reference>
<feature type="region of interest" description="Disordered" evidence="1">
    <location>
        <begin position="61"/>
        <end position="83"/>
    </location>
</feature>
<protein>
    <recommendedName>
        <fullName evidence="5">DUF1302 domain-containing protein</fullName>
    </recommendedName>
</protein>
<organism evidence="3 4">
    <name type="scientific">Xanthomonas boreopolis</name>
    <dbReference type="NCBI Taxonomy" id="86183"/>
    <lineage>
        <taxon>Bacteria</taxon>
        <taxon>Pseudomonadati</taxon>
        <taxon>Pseudomonadota</taxon>
        <taxon>Gammaproteobacteria</taxon>
        <taxon>Lysobacterales</taxon>
        <taxon>Lysobacteraceae</taxon>
        <taxon>Xanthomonas</taxon>
    </lineage>
</organism>
<evidence type="ECO:0008006" key="5">
    <source>
        <dbReference type="Google" id="ProtNLM"/>
    </source>
</evidence>
<feature type="chain" id="PRO_5037229383" description="DUF1302 domain-containing protein" evidence="2">
    <location>
        <begin position="27"/>
        <end position="623"/>
    </location>
</feature>
<sequence>MTLFPSRALLGAVPCFCLFASLPLQAAEFDFADGEGKLTWTARAVAGAGIRTTGASRHLVGKGFRSDGVPKGGDGSDTSDDGNLNYGAGDAYSGLFKLSSRIEARWRDLGLAVSGRAWYDAVQKDGDVPQGNVANGFRPDAPLGDRGFSTSNRFSGVMLLDAYVHGGRPLGASVRWDARIGRQRIKWGEGLFFAGIDQANPFDYTTLRRPGTDAASEAQLPVEMVWNRFAFDNGLSVEGFWQWKWRAAELDPCGTFWSGTDIGIDAGCAGLQSNAYYPINAGHAEAGPWLSDGFMNAAGAYLPRGTDIPGKDGGQFGLALRYDAAALGTEFGAYFMRYNARTPILDATTPDAALVQPGLAARLVAAGVPPAYAQLSTRLSTITESWQYPGGIRLFGLSASTHWRQWKFGAEASLANDLPVQLNTADMFRALTASGGPIGARTLGQPGGFLLEGYDRFRKVQLQFNATRTLGPLWGARGGMLAGEVAWQHVDLPSLGVARYGRGFAWGYSPQGFDGSCAAVQNPDGCVNEGYFTRVAWGYRLKGQLDYAVGGATVSPSLAWGHDVRGYSVDSALVAHRRVVTVGVAGKSGRYFASLGYTRYLGDNEYDVLADHDNLVAAMGATF</sequence>
<evidence type="ECO:0000313" key="4">
    <source>
        <dbReference type="Proteomes" id="UP000623958"/>
    </source>
</evidence>
<feature type="signal peptide" evidence="2">
    <location>
        <begin position="1"/>
        <end position="26"/>
    </location>
</feature>
<comment type="caution">
    <text evidence="3">The sequence shown here is derived from an EMBL/GenBank/DDBJ whole genome shotgun (WGS) entry which is preliminary data.</text>
</comment>
<evidence type="ECO:0000256" key="2">
    <source>
        <dbReference type="SAM" id="SignalP"/>
    </source>
</evidence>
<proteinExistence type="predicted"/>
<evidence type="ECO:0000256" key="1">
    <source>
        <dbReference type="SAM" id="MobiDB-lite"/>
    </source>
</evidence>
<name>A0A919F8A6_9XANT</name>
<dbReference type="InterPro" id="IPR010727">
    <property type="entry name" value="DUF1302"/>
</dbReference>
<gene>
    <name evidence="3" type="ORF">GCM10009090_22060</name>
</gene>
<dbReference type="Pfam" id="PF06980">
    <property type="entry name" value="DUF1302"/>
    <property type="match status" value="1"/>
</dbReference>
<reference evidence="3" key="1">
    <citation type="journal article" date="2014" name="Int. J. Syst. Evol. Microbiol.">
        <title>Complete genome sequence of Corynebacterium casei LMG S-19264T (=DSM 44701T), isolated from a smear-ripened cheese.</title>
        <authorList>
            <consortium name="US DOE Joint Genome Institute (JGI-PGF)"/>
            <person name="Walter F."/>
            <person name="Albersmeier A."/>
            <person name="Kalinowski J."/>
            <person name="Ruckert C."/>
        </authorList>
    </citation>
    <scope>NUCLEOTIDE SEQUENCE</scope>
    <source>
        <strain evidence="3">JCM 13306</strain>
    </source>
</reference>
<dbReference type="EMBL" id="BNBA01000016">
    <property type="protein sequence ID" value="GHH54754.1"/>
    <property type="molecule type" value="Genomic_DNA"/>
</dbReference>
<dbReference type="AlphaFoldDB" id="A0A919F8A6"/>
<keyword evidence="2" id="KW-0732">Signal</keyword>
<keyword evidence="4" id="KW-1185">Reference proteome</keyword>
<evidence type="ECO:0000313" key="3">
    <source>
        <dbReference type="EMBL" id="GHH54754.1"/>
    </source>
</evidence>